<organism evidence="3">
    <name type="scientific">hydrothermal vent metagenome</name>
    <dbReference type="NCBI Taxonomy" id="652676"/>
    <lineage>
        <taxon>unclassified sequences</taxon>
        <taxon>metagenomes</taxon>
        <taxon>ecological metagenomes</taxon>
    </lineage>
</organism>
<accession>A0A1W1D5B1</accession>
<dbReference type="InterPro" id="IPR015946">
    <property type="entry name" value="KH_dom-like_a/b"/>
</dbReference>
<sequence>MIRIEATTLREAYEEAASKLECSAKELEVEIIQKPSPGVFGLFKKNAIIVATKKEKSKKEEKEKLEEDEKKSSKKSSKKEEKKKHKKKDEDEEVESHKKEKGKSKEKKKEKEKEKEKEKKEEKKVKKKKTSLISDEDEYYEAIENEESFAEETEKEQDEKEMLSEIKRELKHLFKLTCFEIDKIKVSLYDEHTVSIDINGEDSALLIGKEGYRYKALSYMLYNWINAKYDMQIRLEVAEFLQNQEEAIEKYLETIYEIVEEEGRAQTKVLDGVLVQIALRKLREVYPDKYVVIRSNRDGQKYIIINDFYSN</sequence>
<feature type="compositionally biased region" description="Basic and acidic residues" evidence="1">
    <location>
        <begin position="53"/>
        <end position="71"/>
    </location>
</feature>
<dbReference type="InterPro" id="IPR038247">
    <property type="entry name" value="Jag_N_dom_sf"/>
</dbReference>
<evidence type="ECO:0000256" key="1">
    <source>
        <dbReference type="SAM" id="MobiDB-lite"/>
    </source>
</evidence>
<dbReference type="InterPro" id="IPR032782">
    <property type="entry name" value="KhpB_N"/>
</dbReference>
<dbReference type="InterPro" id="IPR039247">
    <property type="entry name" value="KhpB"/>
</dbReference>
<dbReference type="EMBL" id="FPHP01000044">
    <property type="protein sequence ID" value="SFV75617.1"/>
    <property type="molecule type" value="Genomic_DNA"/>
</dbReference>
<gene>
    <name evidence="3" type="ORF">MNB_SM-3-1032</name>
</gene>
<dbReference type="Gene3D" id="3.30.300.20">
    <property type="match status" value="1"/>
</dbReference>
<name>A0A1W1D5B1_9ZZZZ</name>
<dbReference type="PANTHER" id="PTHR35800">
    <property type="entry name" value="PROTEIN JAG"/>
    <property type="match status" value="1"/>
</dbReference>
<feature type="domain" description="RNA-binding protein KhpB N-terminal" evidence="2">
    <location>
        <begin position="3"/>
        <end position="54"/>
    </location>
</feature>
<feature type="region of interest" description="Disordered" evidence="1">
    <location>
        <begin position="53"/>
        <end position="127"/>
    </location>
</feature>
<dbReference type="Pfam" id="PF18472">
    <property type="entry name" value="HP1451_C"/>
    <property type="match status" value="1"/>
</dbReference>
<dbReference type="Gene3D" id="3.30.30.80">
    <property type="entry name" value="probable RNA-binding protein from clostridium symbiosum atcc 14940"/>
    <property type="match status" value="1"/>
</dbReference>
<feature type="compositionally biased region" description="Basic residues" evidence="1">
    <location>
        <begin position="72"/>
        <end position="87"/>
    </location>
</feature>
<dbReference type="PANTHER" id="PTHR35800:SF1">
    <property type="entry name" value="RNA-BINDING PROTEIN KHPB"/>
    <property type="match status" value="1"/>
</dbReference>
<evidence type="ECO:0000259" key="2">
    <source>
        <dbReference type="SMART" id="SM01245"/>
    </source>
</evidence>
<protein>
    <submittedName>
        <fullName evidence="3">RNA-binding protein Jag</fullName>
    </submittedName>
</protein>
<reference evidence="3" key="1">
    <citation type="submission" date="2016-10" db="EMBL/GenBank/DDBJ databases">
        <authorList>
            <person name="de Groot N.N."/>
        </authorList>
    </citation>
    <scope>NUCLEOTIDE SEQUENCE</scope>
</reference>
<proteinExistence type="predicted"/>
<dbReference type="InterPro" id="IPR040977">
    <property type="entry name" value="HP1451_C"/>
</dbReference>
<dbReference type="Gene3D" id="3.30.1370.180">
    <property type="match status" value="1"/>
</dbReference>
<feature type="compositionally biased region" description="Basic and acidic residues" evidence="1">
    <location>
        <begin position="107"/>
        <end position="124"/>
    </location>
</feature>
<dbReference type="AlphaFoldDB" id="A0A1W1D5B1"/>
<dbReference type="Pfam" id="PF14804">
    <property type="entry name" value="Jag_N"/>
    <property type="match status" value="1"/>
</dbReference>
<evidence type="ECO:0000313" key="3">
    <source>
        <dbReference type="EMBL" id="SFV75617.1"/>
    </source>
</evidence>
<dbReference type="GO" id="GO:0003723">
    <property type="term" value="F:RNA binding"/>
    <property type="evidence" value="ECO:0007669"/>
    <property type="project" value="InterPro"/>
</dbReference>
<dbReference type="SMART" id="SM01245">
    <property type="entry name" value="Jag_N"/>
    <property type="match status" value="1"/>
</dbReference>